<feature type="domain" description="FlgD/Vpr Ig-like" evidence="7">
    <location>
        <begin position="119"/>
        <end position="177"/>
    </location>
</feature>
<dbReference type="InterPro" id="IPR025963">
    <property type="entry name" value="FLgD_Tudor"/>
</dbReference>
<dbReference type="RefSeq" id="WP_377005185.1">
    <property type="nucleotide sequence ID" value="NZ_JBHSGG010000037.1"/>
</dbReference>
<evidence type="ECO:0000259" key="7">
    <source>
        <dbReference type="Pfam" id="PF13860"/>
    </source>
</evidence>
<dbReference type="Pfam" id="PF13860">
    <property type="entry name" value="FlgD_ig"/>
    <property type="match status" value="1"/>
</dbReference>
<keyword evidence="9" id="KW-0966">Cell projection</keyword>
<dbReference type="Pfam" id="PF03963">
    <property type="entry name" value="FlgD"/>
    <property type="match status" value="1"/>
</dbReference>
<evidence type="ECO:0000256" key="5">
    <source>
        <dbReference type="RuleBase" id="RU362076"/>
    </source>
</evidence>
<keyword evidence="9" id="KW-0282">Flagellum</keyword>
<evidence type="ECO:0000256" key="4">
    <source>
        <dbReference type="ARBA" id="ARBA00024746"/>
    </source>
</evidence>
<comment type="similarity">
    <text evidence="1 5">Belongs to the FlgD family.</text>
</comment>
<evidence type="ECO:0000256" key="6">
    <source>
        <dbReference type="SAM" id="MobiDB-lite"/>
    </source>
</evidence>
<dbReference type="InterPro" id="IPR005648">
    <property type="entry name" value="FlgD"/>
</dbReference>
<dbReference type="EMBL" id="JBHSGG010000037">
    <property type="protein sequence ID" value="MFC4729113.1"/>
    <property type="molecule type" value="Genomic_DNA"/>
</dbReference>
<feature type="compositionally biased region" description="Polar residues" evidence="6">
    <location>
        <begin position="1"/>
        <end position="10"/>
    </location>
</feature>
<keyword evidence="10" id="KW-1185">Reference proteome</keyword>
<feature type="domain" description="FlgD Tudor-like" evidence="8">
    <location>
        <begin position="84"/>
        <end position="217"/>
    </location>
</feature>
<evidence type="ECO:0000313" key="9">
    <source>
        <dbReference type="EMBL" id="MFC4729113.1"/>
    </source>
</evidence>
<dbReference type="Pfam" id="PF13861">
    <property type="entry name" value="FLgD_tudor"/>
    <property type="match status" value="1"/>
</dbReference>
<protein>
    <recommendedName>
        <fullName evidence="2 5">Basal-body rod modification protein FlgD</fullName>
    </recommendedName>
</protein>
<accession>A0ABV9NPW8</accession>
<comment type="function">
    <text evidence="4 5">Required for flagellar hook formation. May act as a scaffolding protein.</text>
</comment>
<evidence type="ECO:0000256" key="3">
    <source>
        <dbReference type="ARBA" id="ARBA00022795"/>
    </source>
</evidence>
<dbReference type="Proteomes" id="UP001595892">
    <property type="component" value="Unassembled WGS sequence"/>
</dbReference>
<dbReference type="Gene3D" id="2.60.40.4070">
    <property type="match status" value="1"/>
</dbReference>
<feature type="region of interest" description="Disordered" evidence="6">
    <location>
        <begin position="1"/>
        <end position="26"/>
    </location>
</feature>
<dbReference type="InterPro" id="IPR025965">
    <property type="entry name" value="FlgD/Vpr_Ig-like"/>
</dbReference>
<evidence type="ECO:0000256" key="1">
    <source>
        <dbReference type="ARBA" id="ARBA00010577"/>
    </source>
</evidence>
<evidence type="ECO:0000259" key="8">
    <source>
        <dbReference type="Pfam" id="PF13861"/>
    </source>
</evidence>
<keyword evidence="9" id="KW-0969">Cilium</keyword>
<comment type="caution">
    <text evidence="9">The sequence shown here is derived from an EMBL/GenBank/DDBJ whole genome shotgun (WGS) entry which is preliminary data.</text>
</comment>
<sequence>MTTVDTSNPYASLGLGAPPNAGNSKSMGQADFLRLLTEQLRNQDPLNPVSNQDFVAQMAQFAQVQGTQEMQVALGAMASVMESDQALRAASLVGHEALVDGSTVTTPARPDIAGELTATGAGPITIDIADGTGRLVRRLNIEATGAGQVPFAWDGLGDDGQPAGAGTYTITATQGSGDAATMLAPTLSAKVESVSITSQGLSLNLAGIGAVKLAAVRKIG</sequence>
<gene>
    <name evidence="9" type="ORF">ACFO3Q_13140</name>
</gene>
<organism evidence="9 10">
    <name type="scientific">Coralloluteibacterium thermophilum</name>
    <dbReference type="NCBI Taxonomy" id="2707049"/>
    <lineage>
        <taxon>Bacteria</taxon>
        <taxon>Pseudomonadati</taxon>
        <taxon>Pseudomonadota</taxon>
        <taxon>Gammaproteobacteria</taxon>
        <taxon>Lysobacterales</taxon>
        <taxon>Lysobacteraceae</taxon>
        <taxon>Coralloluteibacterium</taxon>
    </lineage>
</organism>
<evidence type="ECO:0000256" key="2">
    <source>
        <dbReference type="ARBA" id="ARBA00016013"/>
    </source>
</evidence>
<evidence type="ECO:0000313" key="10">
    <source>
        <dbReference type="Proteomes" id="UP001595892"/>
    </source>
</evidence>
<name>A0ABV9NPW8_9GAMM</name>
<proteinExistence type="inferred from homology"/>
<reference evidence="10" key="1">
    <citation type="journal article" date="2019" name="Int. J. Syst. Evol. Microbiol.">
        <title>The Global Catalogue of Microorganisms (GCM) 10K type strain sequencing project: providing services to taxonomists for standard genome sequencing and annotation.</title>
        <authorList>
            <consortium name="The Broad Institute Genomics Platform"/>
            <consortium name="The Broad Institute Genome Sequencing Center for Infectious Disease"/>
            <person name="Wu L."/>
            <person name="Ma J."/>
        </authorList>
    </citation>
    <scope>NUCLEOTIDE SEQUENCE [LARGE SCALE GENOMIC DNA]</scope>
    <source>
        <strain evidence="10">CGMCC 1.13574</strain>
    </source>
</reference>
<keyword evidence="3 5" id="KW-1005">Bacterial flagellum biogenesis</keyword>
<dbReference type="Gene3D" id="2.30.30.910">
    <property type="match status" value="1"/>
</dbReference>